<dbReference type="InParanoid" id="A0A078AY36"/>
<keyword evidence="2" id="KW-0812">Transmembrane</keyword>
<evidence type="ECO:0000259" key="3">
    <source>
        <dbReference type="SMART" id="SM00014"/>
    </source>
</evidence>
<feature type="transmembrane region" description="Helical" evidence="2">
    <location>
        <begin position="192"/>
        <end position="218"/>
    </location>
</feature>
<dbReference type="EMBL" id="CCKQ01015261">
    <property type="protein sequence ID" value="CDW87079.1"/>
    <property type="molecule type" value="Genomic_DNA"/>
</dbReference>
<dbReference type="PANTHER" id="PTHR14969:SF13">
    <property type="entry name" value="AT30094P"/>
    <property type="match status" value="1"/>
</dbReference>
<accession>A0A078AY36</accession>
<reference evidence="4 5" key="1">
    <citation type="submission" date="2014-06" db="EMBL/GenBank/DDBJ databases">
        <authorList>
            <person name="Swart Estienne"/>
        </authorList>
    </citation>
    <scope>NUCLEOTIDE SEQUENCE [LARGE SCALE GENOMIC DNA]</scope>
    <source>
        <strain evidence="4 5">130c</strain>
    </source>
</reference>
<keyword evidence="2" id="KW-1133">Transmembrane helix</keyword>
<feature type="compositionally biased region" description="Polar residues" evidence="1">
    <location>
        <begin position="1"/>
        <end position="27"/>
    </location>
</feature>
<feature type="region of interest" description="Disordered" evidence="1">
    <location>
        <begin position="1"/>
        <end position="29"/>
    </location>
</feature>
<sequence length="260" mass="30041">MDSLYKKQNQQSQLSPSKSEHQNYGTTDNEHLINPQICQNQDNESLSTPVDDLDKQSHPNPLVRYLDYYDKILSSLIHNKEAPFIVELILLPFAMVFNRFYCFIGGFAASLIAYYNPSITHQKKNLNGSIHSGMIYFFFMVIAVLLTLLCTQTIKKIVKRKRPQKFEIKRLFDLITMEEGTLSMPSGDTAQCTLWCGLMYFTYGGSVLFTMLLFLPVLVGFSRVFYQCHYFGDVILGGFVGLIMAYFFKLQFARYLWLIQ</sequence>
<evidence type="ECO:0000256" key="1">
    <source>
        <dbReference type="SAM" id="MobiDB-lite"/>
    </source>
</evidence>
<dbReference type="OMA" id="EKLIYWD"/>
<evidence type="ECO:0000313" key="5">
    <source>
        <dbReference type="Proteomes" id="UP000039865"/>
    </source>
</evidence>
<feature type="transmembrane region" description="Helical" evidence="2">
    <location>
        <begin position="230"/>
        <end position="248"/>
    </location>
</feature>
<name>A0A078AY36_STYLE</name>
<dbReference type="PANTHER" id="PTHR14969">
    <property type="entry name" value="SPHINGOSINE-1-PHOSPHATE PHOSPHOHYDROLASE"/>
    <property type="match status" value="1"/>
</dbReference>
<dbReference type="AlphaFoldDB" id="A0A078AY36"/>
<evidence type="ECO:0000256" key="2">
    <source>
        <dbReference type="SAM" id="Phobius"/>
    </source>
</evidence>
<dbReference type="InterPro" id="IPR000326">
    <property type="entry name" value="PAP2/HPO"/>
</dbReference>
<dbReference type="SMART" id="SM00014">
    <property type="entry name" value="acidPPc"/>
    <property type="match status" value="1"/>
</dbReference>
<dbReference type="Pfam" id="PF01569">
    <property type="entry name" value="PAP2"/>
    <property type="match status" value="1"/>
</dbReference>
<protein>
    <submittedName>
        <fullName evidence="4">Pap2 family protein</fullName>
    </submittedName>
</protein>
<dbReference type="Gene3D" id="1.20.144.10">
    <property type="entry name" value="Phosphatidic acid phosphatase type 2/haloperoxidase"/>
    <property type="match status" value="1"/>
</dbReference>
<proteinExistence type="predicted"/>
<dbReference type="SUPFAM" id="SSF48317">
    <property type="entry name" value="Acid phosphatase/Vanadium-dependent haloperoxidase"/>
    <property type="match status" value="1"/>
</dbReference>
<dbReference type="InterPro" id="IPR036938">
    <property type="entry name" value="PAP2/HPO_sf"/>
</dbReference>
<dbReference type="Proteomes" id="UP000039865">
    <property type="component" value="Unassembled WGS sequence"/>
</dbReference>
<dbReference type="OrthoDB" id="10030083at2759"/>
<feature type="domain" description="Phosphatidic acid phosphatase type 2/haloperoxidase" evidence="3">
    <location>
        <begin position="135"/>
        <end position="249"/>
    </location>
</feature>
<feature type="transmembrane region" description="Helical" evidence="2">
    <location>
        <begin position="135"/>
        <end position="154"/>
    </location>
</feature>
<keyword evidence="5" id="KW-1185">Reference proteome</keyword>
<feature type="transmembrane region" description="Helical" evidence="2">
    <location>
        <begin position="88"/>
        <end position="115"/>
    </location>
</feature>
<gene>
    <name evidence="4" type="primary">Contig8510.g9082</name>
    <name evidence="4" type="ORF">STYLEM_16181</name>
</gene>
<evidence type="ECO:0000313" key="4">
    <source>
        <dbReference type="EMBL" id="CDW87079.1"/>
    </source>
</evidence>
<keyword evidence="2" id="KW-0472">Membrane</keyword>
<organism evidence="4 5">
    <name type="scientific">Stylonychia lemnae</name>
    <name type="common">Ciliate</name>
    <dbReference type="NCBI Taxonomy" id="5949"/>
    <lineage>
        <taxon>Eukaryota</taxon>
        <taxon>Sar</taxon>
        <taxon>Alveolata</taxon>
        <taxon>Ciliophora</taxon>
        <taxon>Intramacronucleata</taxon>
        <taxon>Spirotrichea</taxon>
        <taxon>Stichotrichia</taxon>
        <taxon>Sporadotrichida</taxon>
        <taxon>Oxytrichidae</taxon>
        <taxon>Stylonychinae</taxon>
        <taxon>Stylonychia</taxon>
    </lineage>
</organism>
<dbReference type="CDD" id="cd01610">
    <property type="entry name" value="PAP2_like"/>
    <property type="match status" value="1"/>
</dbReference>